<accession>A0A438IQ91</accession>
<evidence type="ECO:0000256" key="1">
    <source>
        <dbReference type="SAM" id="MobiDB-lite"/>
    </source>
</evidence>
<protein>
    <submittedName>
        <fullName evidence="2">Uncharacterized protein</fullName>
    </submittedName>
</protein>
<name>A0A438IQ91_VITVI</name>
<reference evidence="2 3" key="1">
    <citation type="journal article" date="2018" name="PLoS Genet.">
        <title>Population sequencing reveals clonal diversity and ancestral inbreeding in the grapevine cultivar Chardonnay.</title>
        <authorList>
            <person name="Roach M.J."/>
            <person name="Johnson D.L."/>
            <person name="Bohlmann J."/>
            <person name="van Vuuren H.J."/>
            <person name="Jones S.J."/>
            <person name="Pretorius I.S."/>
            <person name="Schmidt S.A."/>
            <person name="Borneman A.R."/>
        </authorList>
    </citation>
    <scope>NUCLEOTIDE SEQUENCE [LARGE SCALE GENOMIC DNA]</scope>
    <source>
        <strain evidence="3">cv. Chardonnay</strain>
        <tissue evidence="2">Leaf</tissue>
    </source>
</reference>
<organism evidence="2 3">
    <name type="scientific">Vitis vinifera</name>
    <name type="common">Grape</name>
    <dbReference type="NCBI Taxonomy" id="29760"/>
    <lineage>
        <taxon>Eukaryota</taxon>
        <taxon>Viridiplantae</taxon>
        <taxon>Streptophyta</taxon>
        <taxon>Embryophyta</taxon>
        <taxon>Tracheophyta</taxon>
        <taxon>Spermatophyta</taxon>
        <taxon>Magnoliopsida</taxon>
        <taxon>eudicotyledons</taxon>
        <taxon>Gunneridae</taxon>
        <taxon>Pentapetalae</taxon>
        <taxon>rosids</taxon>
        <taxon>Vitales</taxon>
        <taxon>Vitaceae</taxon>
        <taxon>Viteae</taxon>
        <taxon>Vitis</taxon>
    </lineage>
</organism>
<comment type="caution">
    <text evidence="2">The sequence shown here is derived from an EMBL/GenBank/DDBJ whole genome shotgun (WGS) entry which is preliminary data.</text>
</comment>
<proteinExistence type="predicted"/>
<evidence type="ECO:0000313" key="2">
    <source>
        <dbReference type="EMBL" id="RVW98887.1"/>
    </source>
</evidence>
<evidence type="ECO:0000313" key="3">
    <source>
        <dbReference type="Proteomes" id="UP000288805"/>
    </source>
</evidence>
<dbReference type="Proteomes" id="UP000288805">
    <property type="component" value="Unassembled WGS sequence"/>
</dbReference>
<sequence length="102" mass="11680">MVLWNLQSRFARHLVGIPFQDLKSLVHATFSVKEVIARGLWTDIAPSPDSKGKKPVGSSSRSRKVDTISYQHQRPAHHSPYRSPIVRAHLSHPQYQYHPVYV</sequence>
<dbReference type="EMBL" id="QGNW01000090">
    <property type="protein sequence ID" value="RVW98887.1"/>
    <property type="molecule type" value="Genomic_DNA"/>
</dbReference>
<gene>
    <name evidence="2" type="ORF">CK203_033812</name>
</gene>
<dbReference type="AlphaFoldDB" id="A0A438IQ91"/>
<feature type="region of interest" description="Disordered" evidence="1">
    <location>
        <begin position="43"/>
        <end position="83"/>
    </location>
</feature>